<keyword evidence="3 10" id="KW-0808">Transferase</keyword>
<dbReference type="Proteomes" id="UP001597478">
    <property type="component" value="Unassembled WGS sequence"/>
</dbReference>
<dbReference type="NCBIfam" id="TIGR03025">
    <property type="entry name" value="EPS_sugtrans"/>
    <property type="match status" value="1"/>
</dbReference>
<keyword evidence="4 8" id="KW-0812">Transmembrane</keyword>
<keyword evidence="5 8" id="KW-1133">Transmembrane helix</keyword>
<evidence type="ECO:0000256" key="2">
    <source>
        <dbReference type="ARBA" id="ARBA00006464"/>
    </source>
</evidence>
<comment type="subcellular location">
    <subcellularLocation>
        <location evidence="1">Membrane</location>
        <topology evidence="1">Multi-pass membrane protein</topology>
    </subcellularLocation>
</comment>
<evidence type="ECO:0000256" key="1">
    <source>
        <dbReference type="ARBA" id="ARBA00004141"/>
    </source>
</evidence>
<dbReference type="PANTHER" id="PTHR30576">
    <property type="entry name" value="COLANIC BIOSYNTHESIS UDP-GLUCOSE LIPID CARRIER TRANSFERASE"/>
    <property type="match status" value="1"/>
</dbReference>
<evidence type="ECO:0000313" key="11">
    <source>
        <dbReference type="Proteomes" id="UP001597478"/>
    </source>
</evidence>
<evidence type="ECO:0000259" key="9">
    <source>
        <dbReference type="Pfam" id="PF02397"/>
    </source>
</evidence>
<keyword evidence="11" id="KW-1185">Reference proteome</keyword>
<gene>
    <name evidence="10" type="ORF">ACFS2C_05390</name>
</gene>
<dbReference type="InterPro" id="IPR003362">
    <property type="entry name" value="Bact_transf"/>
</dbReference>
<reference evidence="11" key="1">
    <citation type="journal article" date="2019" name="Int. J. Syst. Evol. Microbiol.">
        <title>The Global Catalogue of Microorganisms (GCM) 10K type strain sequencing project: providing services to taxonomists for standard genome sequencing and annotation.</title>
        <authorList>
            <consortium name="The Broad Institute Genomics Platform"/>
            <consortium name="The Broad Institute Genome Sequencing Center for Infectious Disease"/>
            <person name="Wu L."/>
            <person name="Ma J."/>
        </authorList>
    </citation>
    <scope>NUCLEOTIDE SEQUENCE [LARGE SCALE GENOMIC DNA]</scope>
    <source>
        <strain evidence="11">IBRC-M 10906</strain>
    </source>
</reference>
<evidence type="ECO:0000256" key="4">
    <source>
        <dbReference type="ARBA" id="ARBA00022692"/>
    </source>
</evidence>
<accession>A0ABW5W5P9</accession>
<keyword evidence="6 8" id="KW-0472">Membrane</keyword>
<dbReference type="Pfam" id="PF02397">
    <property type="entry name" value="Bac_transf"/>
    <property type="match status" value="1"/>
</dbReference>
<organism evidence="10 11">
    <name type="scientific">Prauserella oleivorans</name>
    <dbReference type="NCBI Taxonomy" id="1478153"/>
    <lineage>
        <taxon>Bacteria</taxon>
        <taxon>Bacillati</taxon>
        <taxon>Actinomycetota</taxon>
        <taxon>Actinomycetes</taxon>
        <taxon>Pseudonocardiales</taxon>
        <taxon>Pseudonocardiaceae</taxon>
        <taxon>Prauserella</taxon>
    </lineage>
</organism>
<proteinExistence type="inferred from homology"/>
<dbReference type="GO" id="GO:0016740">
    <property type="term" value="F:transferase activity"/>
    <property type="evidence" value="ECO:0007669"/>
    <property type="project" value="UniProtKB-KW"/>
</dbReference>
<dbReference type="InterPro" id="IPR017475">
    <property type="entry name" value="EPS_sugar_tfrase"/>
</dbReference>
<dbReference type="EMBL" id="JBHUOF010000005">
    <property type="protein sequence ID" value="MFD2798825.1"/>
    <property type="molecule type" value="Genomic_DNA"/>
</dbReference>
<dbReference type="EC" id="2.7.8.-" evidence="10"/>
<evidence type="ECO:0000256" key="6">
    <source>
        <dbReference type="ARBA" id="ARBA00023136"/>
    </source>
</evidence>
<sequence length="501" mass="54727">MEESVWSASGSEYDASRHGSGGSRSLRLVDGRAAAIGPPPAMPWERRYRAWIVAADGLVTVLVVTIGALFIGDFQRFDEPHALGTAAAVLASLPASRAWSRNGLGEGAEEFRRVGRGLVLAGVLVALGGLLAGALEVKPWVFYVVPCVALVLLPVRYALRRFVHRLRRQGQCLLPVMAAGSPETVRDLVERTRAMPHVGWRVEAACLPAGTGDHGDIDGVPVIGTLDELAEHVARGGYRVLAVTADQYWTPRRLQQLAWNLETTAAELVVAPVLMEIAGPRLNVSGVFGMPLLRVTAPAFTGWRRLVKEVVDRIGAALLLLAAAPVMIGIALAVKADDRGPVIYRQQRVGRDGTAFTMLKFRTMVTDADTVRTSLLRHNEGSGPLFKIRNDPRVTKVGALLRRYSLDELPQLFNVLAGQMSLVGPRPPLPEETAQYAPEVHRRLLVKPGMTGLWQVSGRSELSWEESVRLDLRYVEDWSLALDMVILWKTFRAVTVGRGAY</sequence>
<protein>
    <submittedName>
        <fullName evidence="10">Sugar transferase</fullName>
        <ecNumber evidence="10">2.7.8.-</ecNumber>
    </submittedName>
</protein>
<evidence type="ECO:0000256" key="7">
    <source>
        <dbReference type="SAM" id="MobiDB-lite"/>
    </source>
</evidence>
<name>A0ABW5W5P9_9PSEU</name>
<feature type="transmembrane region" description="Helical" evidence="8">
    <location>
        <begin position="314"/>
        <end position="334"/>
    </location>
</feature>
<evidence type="ECO:0000313" key="10">
    <source>
        <dbReference type="EMBL" id="MFD2798825.1"/>
    </source>
</evidence>
<feature type="transmembrane region" description="Helical" evidence="8">
    <location>
        <begin position="48"/>
        <end position="71"/>
    </location>
</feature>
<feature type="domain" description="Bacterial sugar transferase" evidence="9">
    <location>
        <begin position="308"/>
        <end position="494"/>
    </location>
</feature>
<feature type="transmembrane region" description="Helical" evidence="8">
    <location>
        <begin position="117"/>
        <end position="134"/>
    </location>
</feature>
<feature type="transmembrane region" description="Helical" evidence="8">
    <location>
        <begin position="140"/>
        <end position="159"/>
    </location>
</feature>
<feature type="compositionally biased region" description="Polar residues" evidence="7">
    <location>
        <begin position="1"/>
        <end position="10"/>
    </location>
</feature>
<evidence type="ECO:0000256" key="3">
    <source>
        <dbReference type="ARBA" id="ARBA00022679"/>
    </source>
</evidence>
<comment type="caution">
    <text evidence="10">The sequence shown here is derived from an EMBL/GenBank/DDBJ whole genome shotgun (WGS) entry which is preliminary data.</text>
</comment>
<dbReference type="RefSeq" id="WP_377388944.1">
    <property type="nucleotide sequence ID" value="NZ_JBHSAN010000014.1"/>
</dbReference>
<dbReference type="PANTHER" id="PTHR30576:SF10">
    <property type="entry name" value="SLL5057 PROTEIN"/>
    <property type="match status" value="1"/>
</dbReference>
<comment type="similarity">
    <text evidence="2">Belongs to the bacterial sugar transferase family.</text>
</comment>
<evidence type="ECO:0000256" key="8">
    <source>
        <dbReference type="SAM" id="Phobius"/>
    </source>
</evidence>
<evidence type="ECO:0000256" key="5">
    <source>
        <dbReference type="ARBA" id="ARBA00022989"/>
    </source>
</evidence>
<feature type="region of interest" description="Disordered" evidence="7">
    <location>
        <begin position="1"/>
        <end position="24"/>
    </location>
</feature>